<evidence type="ECO:0000256" key="10">
    <source>
        <dbReference type="RuleBase" id="RU363063"/>
    </source>
</evidence>
<keyword evidence="8 10" id="KW-0333">Golgi apparatus</keyword>
<protein>
    <recommendedName>
        <fullName evidence="10">Hexosyltransferase</fullName>
        <ecNumber evidence="10">2.4.1.-</ecNumber>
    </recommendedName>
</protein>
<evidence type="ECO:0000313" key="11">
    <source>
        <dbReference type="EnsemblMetazoa" id="OVOC433.1"/>
    </source>
</evidence>
<sequence>MKYTVLSLLISIAALLTINYVTYKLVPAKISAIHRKSKWKYKANSSKNSLKTEFRIALFSLNSSSATSKNAKLRTSTEAINTFRCSDNVELYKRNTHKWEIVDRNFCSQKYPDLLLLIVAITATEQREHRNLIRKTWGDVKLYKNFKTAVLFPLGRTSDLEMMTLIQKEQQKYGDIIQQDFLDTYKNLTLKFCISTLSTEIKLNTLMWLQFLNDFCPNVTYVLKIDADITFNYFKLVEILQNRTQTNASHSFVSKSFSCYIIDRAKVNRYDSKWPISYMEYPRKYFPRYCSGSFYLLTGDLAGPLLEQARFCTLFWIEDVHVTGHLGMRVQARYEDWSKKIVFKWNQLEQLIKAPDVLFTLIYTPWEHIQLWKWLKNYYGYNNKYEEV</sequence>
<dbReference type="OMA" id="HRNERIM"/>
<evidence type="ECO:0000313" key="12">
    <source>
        <dbReference type="Proteomes" id="UP000024404"/>
    </source>
</evidence>
<evidence type="ECO:0000256" key="3">
    <source>
        <dbReference type="ARBA" id="ARBA00022676"/>
    </source>
</evidence>
<keyword evidence="7" id="KW-1133">Transmembrane helix</keyword>
<keyword evidence="9" id="KW-0472">Membrane</keyword>
<dbReference type="Gene3D" id="3.90.550.50">
    <property type="match status" value="1"/>
</dbReference>
<keyword evidence="5" id="KW-0812">Transmembrane</keyword>
<accession>A0A8R1TSR9</accession>
<evidence type="ECO:0000256" key="1">
    <source>
        <dbReference type="ARBA" id="ARBA00004323"/>
    </source>
</evidence>
<reference evidence="12" key="1">
    <citation type="submission" date="2013-10" db="EMBL/GenBank/DDBJ databases">
        <title>Genome sequencing of Onchocerca volvulus.</title>
        <authorList>
            <person name="Cotton J."/>
            <person name="Tsai J."/>
            <person name="Stanley E."/>
            <person name="Tracey A."/>
            <person name="Holroyd N."/>
            <person name="Lustigman S."/>
            <person name="Berriman M."/>
        </authorList>
    </citation>
    <scope>NUCLEOTIDE SEQUENCE</scope>
</reference>
<comment type="subcellular location">
    <subcellularLocation>
        <location evidence="1 10">Golgi apparatus membrane</location>
        <topology evidence="1 10">Single-pass type II membrane protein</topology>
    </subcellularLocation>
</comment>
<dbReference type="EMBL" id="CMVM020000020">
    <property type="status" value="NOT_ANNOTATED_CDS"/>
    <property type="molecule type" value="Genomic_DNA"/>
</dbReference>
<keyword evidence="4" id="KW-0808">Transferase</keyword>
<evidence type="ECO:0000256" key="9">
    <source>
        <dbReference type="ARBA" id="ARBA00023136"/>
    </source>
</evidence>
<reference evidence="11" key="2">
    <citation type="submission" date="2022-06" db="UniProtKB">
        <authorList>
            <consortium name="EnsemblMetazoa"/>
        </authorList>
    </citation>
    <scope>IDENTIFICATION</scope>
</reference>
<dbReference type="PANTHER" id="PTHR11214:SF3">
    <property type="entry name" value="BETA-1,3-GALACTOSYLTRANSFERASE 6"/>
    <property type="match status" value="1"/>
</dbReference>
<dbReference type="GO" id="GO:0006493">
    <property type="term" value="P:protein O-linked glycosylation"/>
    <property type="evidence" value="ECO:0007669"/>
    <property type="project" value="TreeGrafter"/>
</dbReference>
<evidence type="ECO:0000256" key="2">
    <source>
        <dbReference type="ARBA" id="ARBA00008661"/>
    </source>
</evidence>
<organism evidence="11 12">
    <name type="scientific">Onchocerca volvulus</name>
    <dbReference type="NCBI Taxonomy" id="6282"/>
    <lineage>
        <taxon>Eukaryota</taxon>
        <taxon>Metazoa</taxon>
        <taxon>Ecdysozoa</taxon>
        <taxon>Nematoda</taxon>
        <taxon>Chromadorea</taxon>
        <taxon>Rhabditida</taxon>
        <taxon>Spirurina</taxon>
        <taxon>Spiruromorpha</taxon>
        <taxon>Filarioidea</taxon>
        <taxon>Onchocercidae</taxon>
        <taxon>Onchocerca</taxon>
    </lineage>
</organism>
<proteinExistence type="inferred from homology"/>
<comment type="similarity">
    <text evidence="2 10">Belongs to the glycosyltransferase 31 family.</text>
</comment>
<keyword evidence="6" id="KW-0735">Signal-anchor</keyword>
<keyword evidence="3 10" id="KW-0328">Glycosyltransferase</keyword>
<dbReference type="Proteomes" id="UP000024404">
    <property type="component" value="Unassembled WGS sequence"/>
</dbReference>
<evidence type="ECO:0000256" key="7">
    <source>
        <dbReference type="ARBA" id="ARBA00022989"/>
    </source>
</evidence>
<dbReference type="GO" id="GO:0016758">
    <property type="term" value="F:hexosyltransferase activity"/>
    <property type="evidence" value="ECO:0007669"/>
    <property type="project" value="InterPro"/>
</dbReference>
<dbReference type="EC" id="2.4.1.-" evidence="10"/>
<evidence type="ECO:0000256" key="5">
    <source>
        <dbReference type="ARBA" id="ARBA00022692"/>
    </source>
</evidence>
<evidence type="ECO:0000256" key="4">
    <source>
        <dbReference type="ARBA" id="ARBA00022679"/>
    </source>
</evidence>
<evidence type="ECO:0000256" key="8">
    <source>
        <dbReference type="ARBA" id="ARBA00023034"/>
    </source>
</evidence>
<dbReference type="AlphaFoldDB" id="A0A8R1TSR9"/>
<dbReference type="GO" id="GO:0000139">
    <property type="term" value="C:Golgi membrane"/>
    <property type="evidence" value="ECO:0007669"/>
    <property type="project" value="UniProtKB-SubCell"/>
</dbReference>
<dbReference type="Pfam" id="PF01762">
    <property type="entry name" value="Galactosyl_T"/>
    <property type="match status" value="1"/>
</dbReference>
<dbReference type="InterPro" id="IPR002659">
    <property type="entry name" value="Glyco_trans_31"/>
</dbReference>
<dbReference type="EnsemblMetazoa" id="OVOC433.1">
    <property type="protein sequence ID" value="OVOC433.1"/>
    <property type="gene ID" value="WBGene00237242"/>
</dbReference>
<evidence type="ECO:0000256" key="6">
    <source>
        <dbReference type="ARBA" id="ARBA00022968"/>
    </source>
</evidence>
<keyword evidence="12" id="KW-1185">Reference proteome</keyword>
<dbReference type="PANTHER" id="PTHR11214">
    <property type="entry name" value="BETA-1,3-N-ACETYLGLUCOSAMINYLTRANSFERASE"/>
    <property type="match status" value="1"/>
</dbReference>
<name>A0A8R1TSR9_ONCVO</name>